<dbReference type="AlphaFoldDB" id="A0AAP5AEA6"/>
<proteinExistence type="predicted"/>
<organism evidence="3 4">
    <name type="scientific">Stenotrophomonas rhizophila</name>
    <dbReference type="NCBI Taxonomy" id="216778"/>
    <lineage>
        <taxon>Bacteria</taxon>
        <taxon>Pseudomonadati</taxon>
        <taxon>Pseudomonadota</taxon>
        <taxon>Gammaproteobacteria</taxon>
        <taxon>Lysobacterales</taxon>
        <taxon>Lysobacteraceae</taxon>
        <taxon>Stenotrophomonas</taxon>
    </lineage>
</organism>
<accession>A0AAP5AEA6</accession>
<dbReference type="EMBL" id="JAUTAS010000001">
    <property type="protein sequence ID" value="MDQ1107034.1"/>
    <property type="molecule type" value="Genomic_DNA"/>
</dbReference>
<evidence type="ECO:0000313" key="4">
    <source>
        <dbReference type="Proteomes" id="UP001226084"/>
    </source>
</evidence>
<dbReference type="Proteomes" id="UP001226084">
    <property type="component" value="Unassembled WGS sequence"/>
</dbReference>
<comment type="caution">
    <text evidence="3">The sequence shown here is derived from an EMBL/GenBank/DDBJ whole genome shotgun (WGS) entry which is preliminary data.</text>
</comment>
<evidence type="ECO:0000256" key="2">
    <source>
        <dbReference type="SAM" id="MobiDB-lite"/>
    </source>
</evidence>
<gene>
    <name evidence="3" type="ORF">QE424_000193</name>
</gene>
<feature type="compositionally biased region" description="Basic residues" evidence="2">
    <location>
        <begin position="1"/>
        <end position="30"/>
    </location>
</feature>
<feature type="region of interest" description="Disordered" evidence="2">
    <location>
        <begin position="1"/>
        <end position="46"/>
    </location>
</feature>
<name>A0AAP5AEA6_9GAMM</name>
<protein>
    <submittedName>
        <fullName evidence="3">Uncharacterized protein</fullName>
    </submittedName>
</protein>
<keyword evidence="1" id="KW-0175">Coiled coil</keyword>
<evidence type="ECO:0000256" key="1">
    <source>
        <dbReference type="SAM" id="Coils"/>
    </source>
</evidence>
<feature type="coiled-coil region" evidence="1">
    <location>
        <begin position="69"/>
        <end position="96"/>
    </location>
</feature>
<evidence type="ECO:0000313" key="3">
    <source>
        <dbReference type="EMBL" id="MDQ1107034.1"/>
    </source>
</evidence>
<reference evidence="3" key="1">
    <citation type="submission" date="2023-07" db="EMBL/GenBank/DDBJ databases">
        <title>Functional and genomic diversity of the sorghum phyllosphere microbiome.</title>
        <authorList>
            <person name="Shade A."/>
        </authorList>
    </citation>
    <scope>NUCLEOTIDE SEQUENCE</scope>
    <source>
        <strain evidence="3">SORGH_AS_0457</strain>
    </source>
</reference>
<sequence>MVKKTAMKKATSRKAVKKASAKKAVRKTVAKKAAAGALPKRPRGHKLSAGGIFVPLSMVDLPVDGVVPANKLQKGLESAQKQITSLIQEIVDTATEDYRISEIELAASFNADGKFLGFGVGGEATIVIRIRPTE</sequence>